<dbReference type="PRINTS" id="PR00839">
    <property type="entry name" value="V8PROTEASE"/>
</dbReference>
<dbReference type="Pfam" id="PF13365">
    <property type="entry name" value="Trypsin_2"/>
    <property type="match status" value="1"/>
</dbReference>
<protein>
    <recommendedName>
        <fullName evidence="6">Serine protease</fullName>
        <ecNumber evidence="6">3.4.21.-</ecNumber>
    </recommendedName>
</protein>
<dbReference type="InterPro" id="IPR008256">
    <property type="entry name" value="Peptidase_S1B"/>
</dbReference>
<comment type="caution">
    <text evidence="7">The sequence shown here is derived from an EMBL/GenBank/DDBJ whole genome shotgun (WGS) entry which is preliminary data.</text>
</comment>
<keyword evidence="3" id="KW-0732">Signal</keyword>
<evidence type="ECO:0000313" key="8">
    <source>
        <dbReference type="Proteomes" id="UP000820818"/>
    </source>
</evidence>
<reference evidence="7" key="1">
    <citation type="submission" date="2022-05" db="EMBL/GenBank/DDBJ databases">
        <title>A multi-omics perspective on studying reproductive biology in Daphnia sinensis.</title>
        <authorList>
            <person name="Jia J."/>
        </authorList>
    </citation>
    <scope>NUCLEOTIDE SEQUENCE</scope>
    <source>
        <strain evidence="7">WSL</strain>
    </source>
</reference>
<evidence type="ECO:0000256" key="3">
    <source>
        <dbReference type="ARBA" id="ARBA00022729"/>
    </source>
</evidence>
<dbReference type="PRINTS" id="PR01774">
    <property type="entry name" value="EXFOLTOXIN"/>
</dbReference>
<dbReference type="InterPro" id="IPR008353">
    <property type="entry name" value="Peptidase_S1B_tx"/>
</dbReference>
<dbReference type="EMBL" id="WJBH02000119">
    <property type="protein sequence ID" value="KAI9550587.1"/>
    <property type="molecule type" value="Genomic_DNA"/>
</dbReference>
<keyword evidence="2 6" id="KW-0645">Protease</keyword>
<sequence>MTNNHVLDSVEIAQSSYAEFEYELDENNKPKSSILFGFEPQKLYITDEKLDFTLVYVKQISESGGKNIADYGFVPIIETVGKVKEGDAVSIIQHPKGERKSVALRNNTVTQLDEDFIQYQTDTEPGSSGSPVFNDAWELVALHHSGVPMTDAQGKILTKKGTVATSNDDENDIAWKANEGVRISRIVAYLRQKATSTQKIFLKDIIGNLPEPVDNPNTGDANNDKNINADKYYKGIDLTGNNLLKHSAIY</sequence>
<gene>
    <name evidence="7" type="ORF">GHT06_005834</name>
</gene>
<dbReference type="GO" id="GO:0006508">
    <property type="term" value="P:proteolysis"/>
    <property type="evidence" value="ECO:0007669"/>
    <property type="project" value="UniProtKB-KW"/>
</dbReference>
<dbReference type="InterPro" id="IPR009003">
    <property type="entry name" value="Peptidase_S1_PA"/>
</dbReference>
<evidence type="ECO:0000256" key="1">
    <source>
        <dbReference type="ARBA" id="ARBA00008764"/>
    </source>
</evidence>
<evidence type="ECO:0000256" key="2">
    <source>
        <dbReference type="ARBA" id="ARBA00022670"/>
    </source>
</evidence>
<keyword evidence="8" id="KW-1185">Reference proteome</keyword>
<keyword evidence="4 6" id="KW-0378">Hydrolase</keyword>
<evidence type="ECO:0000256" key="5">
    <source>
        <dbReference type="ARBA" id="ARBA00022825"/>
    </source>
</evidence>
<dbReference type="GO" id="GO:0004252">
    <property type="term" value="F:serine-type endopeptidase activity"/>
    <property type="evidence" value="ECO:0007669"/>
    <property type="project" value="InterPro"/>
</dbReference>
<evidence type="ECO:0000256" key="4">
    <source>
        <dbReference type="ARBA" id="ARBA00022801"/>
    </source>
</evidence>
<comment type="similarity">
    <text evidence="1 6">Belongs to the peptidase S1B family.</text>
</comment>
<dbReference type="InterPro" id="IPR043504">
    <property type="entry name" value="Peptidase_S1_PA_chymotrypsin"/>
</dbReference>
<proteinExistence type="inferred from homology"/>
<dbReference type="SUPFAM" id="SSF50494">
    <property type="entry name" value="Trypsin-like serine proteases"/>
    <property type="match status" value="1"/>
</dbReference>
<dbReference type="AlphaFoldDB" id="A0AAD5KEZ4"/>
<name>A0AAD5KEZ4_9CRUS</name>
<evidence type="ECO:0000256" key="6">
    <source>
        <dbReference type="RuleBase" id="RU004296"/>
    </source>
</evidence>
<organism evidence="7 8">
    <name type="scientific">Daphnia sinensis</name>
    <dbReference type="NCBI Taxonomy" id="1820382"/>
    <lineage>
        <taxon>Eukaryota</taxon>
        <taxon>Metazoa</taxon>
        <taxon>Ecdysozoa</taxon>
        <taxon>Arthropoda</taxon>
        <taxon>Crustacea</taxon>
        <taxon>Branchiopoda</taxon>
        <taxon>Diplostraca</taxon>
        <taxon>Cladocera</taxon>
        <taxon>Anomopoda</taxon>
        <taxon>Daphniidae</taxon>
        <taxon>Daphnia</taxon>
        <taxon>Daphnia similis group</taxon>
    </lineage>
</organism>
<evidence type="ECO:0000313" key="7">
    <source>
        <dbReference type="EMBL" id="KAI9550587.1"/>
    </source>
</evidence>
<keyword evidence="5 6" id="KW-0720">Serine protease</keyword>
<dbReference type="Gene3D" id="2.40.10.10">
    <property type="entry name" value="Trypsin-like serine proteases"/>
    <property type="match status" value="2"/>
</dbReference>
<dbReference type="PANTHER" id="PTHR36234:SF5">
    <property type="entry name" value="LYSYL ENDOPEPTIDASE"/>
    <property type="match status" value="1"/>
</dbReference>
<dbReference type="Proteomes" id="UP000820818">
    <property type="component" value="Unassembled WGS sequence"/>
</dbReference>
<dbReference type="EC" id="3.4.21.-" evidence="6"/>
<dbReference type="PANTHER" id="PTHR36234">
    <property type="entry name" value="LYSYL ENDOPEPTIDASE"/>
    <property type="match status" value="1"/>
</dbReference>
<accession>A0AAD5KEZ4</accession>